<evidence type="ECO:0000313" key="3">
    <source>
        <dbReference type="EMBL" id="THZ79765.1"/>
    </source>
</evidence>
<organism evidence="3 4">
    <name type="scientific">Aureobasidium pullulans</name>
    <name type="common">Black yeast</name>
    <name type="synonym">Pullularia pullulans</name>
    <dbReference type="NCBI Taxonomy" id="5580"/>
    <lineage>
        <taxon>Eukaryota</taxon>
        <taxon>Fungi</taxon>
        <taxon>Dikarya</taxon>
        <taxon>Ascomycota</taxon>
        <taxon>Pezizomycotina</taxon>
        <taxon>Dothideomycetes</taxon>
        <taxon>Dothideomycetidae</taxon>
        <taxon>Dothideales</taxon>
        <taxon>Saccotheciaceae</taxon>
        <taxon>Aureobasidium</taxon>
    </lineage>
</organism>
<accession>A0A4S9XJH0</accession>
<comment type="caution">
    <text evidence="3">The sequence shown here is derived from an EMBL/GenBank/DDBJ whole genome shotgun (WGS) entry which is preliminary data.</text>
</comment>
<feature type="transmembrane region" description="Helical" evidence="2">
    <location>
        <begin position="268"/>
        <end position="294"/>
    </location>
</feature>
<dbReference type="Proteomes" id="UP000309734">
    <property type="component" value="Unassembled WGS sequence"/>
</dbReference>
<feature type="region of interest" description="Disordered" evidence="1">
    <location>
        <begin position="22"/>
        <end position="45"/>
    </location>
</feature>
<reference evidence="3 4" key="1">
    <citation type="submission" date="2018-10" db="EMBL/GenBank/DDBJ databases">
        <title>Fifty Aureobasidium pullulans genomes reveal a recombining polyextremotolerant generalist.</title>
        <authorList>
            <person name="Gostincar C."/>
            <person name="Turk M."/>
            <person name="Zajc J."/>
            <person name="Gunde-Cimerman N."/>
        </authorList>
    </citation>
    <scope>NUCLEOTIDE SEQUENCE [LARGE SCALE GENOMIC DNA]</scope>
    <source>
        <strain evidence="3 4">EXF-3519</strain>
    </source>
</reference>
<feature type="transmembrane region" description="Helical" evidence="2">
    <location>
        <begin position="121"/>
        <end position="142"/>
    </location>
</feature>
<name>A0A4S9XJH0_AURPU</name>
<sequence>MDNIDVEQCALYSGSDLSLRNPAHHLRTADPSSRSSSATRTKDASSRRYLSFDDHHYQQLQPDSKTECHVNQQIETASAEGTRLRPRSFEAPNSRHTFWLGSNPSETTESGETGNHVDLRYMLPIATVVCVVAVVPLIVFAATHNKMEKIIYEYQYDTYECSVAAKASRDMLSGDLAINLIVFEDISFTAVKVIDLAWNMLVGRGYQAIAAFACYRLFTGILYLTAEQQSISARTYSAVAFYATSLWSSGSIFRTIRLEKLRLFNKLAFVWMLISAMYLLFVVTMADLMTGYVAGQAMWLKYPNGTMMETGPINETALFNIVLDVQNAHLPPQNITMPDKMAIEPNWTLSAGGIHMAVIPSSPESKNGTMIFESCLNVNEMGLYYVDAYLDPRPGNPYGPYWYSSGDYRYNDPPRQKLLISYSAESCLNLFNFGTTDLFQLPNYSPNMTWWRDEKNFRCLPSETYSWGFSYQYTILLTSINSIWLLVTVSLWLHVELKSQFLQKRGPLGTWRAVIDLANAVQERLGRDTGAYTEAQLEKEIGKIQPLTYGIEQDAPDGLGRIRLGTSGEGDEEWPRRDLKLDWKVKYC</sequence>
<keyword evidence="2" id="KW-0472">Membrane</keyword>
<keyword evidence="2" id="KW-0812">Transmembrane</keyword>
<dbReference type="EMBL" id="QZBS01000002">
    <property type="protein sequence ID" value="THZ79765.1"/>
    <property type="molecule type" value="Genomic_DNA"/>
</dbReference>
<gene>
    <name evidence="3" type="ORF">D6C85_00271</name>
</gene>
<dbReference type="AlphaFoldDB" id="A0A4S9XJH0"/>
<evidence type="ECO:0000313" key="4">
    <source>
        <dbReference type="Proteomes" id="UP000309734"/>
    </source>
</evidence>
<feature type="compositionally biased region" description="Polar residues" evidence="1">
    <location>
        <begin position="30"/>
        <end position="39"/>
    </location>
</feature>
<proteinExistence type="predicted"/>
<protein>
    <submittedName>
        <fullName evidence="3">Uncharacterized protein</fullName>
    </submittedName>
</protein>
<keyword evidence="2" id="KW-1133">Transmembrane helix</keyword>
<feature type="transmembrane region" description="Helical" evidence="2">
    <location>
        <begin position="471"/>
        <end position="495"/>
    </location>
</feature>
<evidence type="ECO:0000256" key="1">
    <source>
        <dbReference type="SAM" id="MobiDB-lite"/>
    </source>
</evidence>
<evidence type="ECO:0000256" key="2">
    <source>
        <dbReference type="SAM" id="Phobius"/>
    </source>
</evidence>